<keyword evidence="2" id="KW-0963">Cytoplasm</keyword>
<evidence type="ECO:0008006" key="8">
    <source>
        <dbReference type="Google" id="ProtNLM"/>
    </source>
</evidence>
<keyword evidence="7" id="KW-1185">Reference proteome</keyword>
<dbReference type="InterPro" id="IPR019734">
    <property type="entry name" value="TPR_rpt"/>
</dbReference>
<comment type="caution">
    <text evidence="6">The sequence shown here is derived from an EMBL/GenBank/DDBJ whole genome shotgun (WGS) entry which is preliminary data.</text>
</comment>
<evidence type="ECO:0000256" key="4">
    <source>
        <dbReference type="ARBA" id="ARBA00022803"/>
    </source>
</evidence>
<dbReference type="RefSeq" id="WP_310548362.1">
    <property type="nucleotide sequence ID" value="NZ_JAVKGR010000007.1"/>
</dbReference>
<evidence type="ECO:0000256" key="1">
    <source>
        <dbReference type="ARBA" id="ARBA00004496"/>
    </source>
</evidence>
<evidence type="ECO:0000256" key="3">
    <source>
        <dbReference type="ARBA" id="ARBA00022737"/>
    </source>
</evidence>
<name>A0ABU2DSB1_9MICC</name>
<keyword evidence="4" id="KW-0802">TPR repeat</keyword>
<dbReference type="InterPro" id="IPR011990">
    <property type="entry name" value="TPR-like_helical_dom_sf"/>
</dbReference>
<dbReference type="Proteomes" id="UP001251870">
    <property type="component" value="Unassembled WGS sequence"/>
</dbReference>
<dbReference type="SMART" id="SM00028">
    <property type="entry name" value="TPR"/>
    <property type="match status" value="5"/>
</dbReference>
<keyword evidence="3" id="KW-0677">Repeat</keyword>
<evidence type="ECO:0000256" key="2">
    <source>
        <dbReference type="ARBA" id="ARBA00022490"/>
    </source>
</evidence>
<dbReference type="EMBL" id="JAVKGR010000007">
    <property type="protein sequence ID" value="MDR8019373.1"/>
    <property type="molecule type" value="Genomic_DNA"/>
</dbReference>
<comment type="similarity">
    <text evidence="5">Belongs to the Rap family.</text>
</comment>
<evidence type="ECO:0000256" key="5">
    <source>
        <dbReference type="ARBA" id="ARBA00038253"/>
    </source>
</evidence>
<reference evidence="6 7" key="1">
    <citation type="submission" date="2023-09" db="EMBL/GenBank/DDBJ databases">
        <title>Description of three actinobacteria isolated from air of manufacturing shop in a pharmaceutical factory.</title>
        <authorList>
            <person name="Zhang D.-F."/>
        </authorList>
    </citation>
    <scope>NUCLEOTIDE SEQUENCE [LARGE SCALE GENOMIC DNA]</scope>
    <source>
        <strain evidence="6 7">LY-0111</strain>
    </source>
</reference>
<comment type="subcellular location">
    <subcellularLocation>
        <location evidence="1">Cytoplasm</location>
    </subcellularLocation>
</comment>
<organism evidence="6 7">
    <name type="scientific">Nesterenkonia aerolata</name>
    <dbReference type="NCBI Taxonomy" id="3074079"/>
    <lineage>
        <taxon>Bacteria</taxon>
        <taxon>Bacillati</taxon>
        <taxon>Actinomycetota</taxon>
        <taxon>Actinomycetes</taxon>
        <taxon>Micrococcales</taxon>
        <taxon>Micrococcaceae</taxon>
        <taxon>Nesterenkonia</taxon>
    </lineage>
</organism>
<accession>A0ABU2DSB1</accession>
<dbReference type="Pfam" id="PF13424">
    <property type="entry name" value="TPR_12"/>
    <property type="match status" value="1"/>
</dbReference>
<evidence type="ECO:0000313" key="6">
    <source>
        <dbReference type="EMBL" id="MDR8019373.1"/>
    </source>
</evidence>
<dbReference type="SUPFAM" id="SSF48452">
    <property type="entry name" value="TPR-like"/>
    <property type="match status" value="3"/>
</dbReference>
<gene>
    <name evidence="6" type="ORF">RIL96_07310</name>
</gene>
<dbReference type="Gene3D" id="1.25.40.10">
    <property type="entry name" value="Tetratricopeptide repeat domain"/>
    <property type="match status" value="2"/>
</dbReference>
<sequence>MTGEHAESQVEMPGTAPLATRLKALLHAPQVTETTAKTARGWIDLAYEAAYGERYAAAADAARAGLQAPGGDTSENRLMLLRVLSGVHEMRGDSDASAPVLAERIALLRQLGRTRQARIEEDLGAMLLREPDAVEGEILSRVAEELRAEDAEAGSAGSLVLADVLSSLAVRTLHDSGPEATLPLVKESCRILAAHDRQEALAGARMFLAHSLLLAGESEEALSVAESVLAAPANRAVRGAMQMLRATVHHGQDRTAQALEEAVASAELYAACGVRRGSASAAALVAGLASAVEDEESAVLAWQVAVQQAELGEFPEAAVLSLALGQQLLEGDEYREAEKVLDRIVSRGQNLQDSSTRGKALMGLGHAVAQQKRPTEALAHWQEAAEIFLNDDEPDEAARAHLAAGALSASLEKLETAREHYEMGLELAEQSQEDPAVLVQALHSLGHLLTREGDSAGTAHLDRALSLAQDHGTDWLVADITDSIARGLIALGNGTGAVSRALDAADLFRTAEDARSAANAEIFAGQVLLQMGRADEAEAILRMAVSDVGEEDDLVAEALEGRIDALMRQDKAEEAARLRRDLTRLKRRRQA</sequence>
<protein>
    <recommendedName>
        <fullName evidence="8">Tetratricopeptide repeat protein</fullName>
    </recommendedName>
</protein>
<dbReference type="PANTHER" id="PTHR46630">
    <property type="entry name" value="TETRATRICOPEPTIDE REPEAT PROTEIN 29"/>
    <property type="match status" value="1"/>
</dbReference>
<dbReference type="PANTHER" id="PTHR46630:SF1">
    <property type="entry name" value="TETRATRICOPEPTIDE REPEAT PROTEIN 29"/>
    <property type="match status" value="1"/>
</dbReference>
<proteinExistence type="inferred from homology"/>
<dbReference type="InterPro" id="IPR051476">
    <property type="entry name" value="Bac_ResReg_Asp_Phosphatase"/>
</dbReference>
<evidence type="ECO:0000313" key="7">
    <source>
        <dbReference type="Proteomes" id="UP001251870"/>
    </source>
</evidence>